<evidence type="ECO:0000259" key="4">
    <source>
        <dbReference type="PROSITE" id="PS51767"/>
    </source>
</evidence>
<evidence type="ECO:0000256" key="3">
    <source>
        <dbReference type="SAM" id="SignalP"/>
    </source>
</evidence>
<dbReference type="AlphaFoldDB" id="A0A9W9F938"/>
<feature type="domain" description="Peptidase A1" evidence="4">
    <location>
        <begin position="39"/>
        <end position="404"/>
    </location>
</feature>
<proteinExistence type="predicted"/>
<reference evidence="5" key="1">
    <citation type="submission" date="2022-11" db="EMBL/GenBank/DDBJ databases">
        <authorList>
            <person name="Petersen C."/>
        </authorList>
    </citation>
    <scope>NUCLEOTIDE SEQUENCE</scope>
    <source>
        <strain evidence="5">IBT 34128</strain>
    </source>
</reference>
<gene>
    <name evidence="5" type="ORF">NUU61_005269</name>
</gene>
<feature type="transmembrane region" description="Helical" evidence="2">
    <location>
        <begin position="467"/>
        <end position="488"/>
    </location>
</feature>
<protein>
    <submittedName>
        <fullName evidence="5">Aspartic-type endopeptidase</fullName>
    </submittedName>
</protein>
<keyword evidence="2" id="KW-1133">Transmembrane helix</keyword>
<sequence>MRQLLLFVFSAVLQVTDAAASPYVMKWSDQAYGPDGPWQGVAVEIGSNKQPVALYPGANYASTILLDSICSNKTTSSTCYASQAGTYNQTESKSAVVLNRTSWETVYWSVEGKGIEGRIGDQVSFGPSVPNVSFQAVYDTYETYPNGKVYPVQVGSLALGAPWTADEVDNKTTFNWIASWLYRSGGDNAIPSYSYSMHIGSAGTKVPGSLVLGGYDKSRVLGNVSAQSVSLNSDTSGQLQIRMKDMGLGIAGGSTPPGFTSQDGIFQQSNGATLPKTVVIDPTKPYLYLPEATCDAIANSLPVSFNDGLGLYFWDTTHSNYATLMSSAPYLSFTFEQDGVSNQNITIKVPLAQLALTLQAPLVETNTTYFPCFYSTDTPVLGRAFLQSAFVGVNWHEGKNTGTWFLGQAPGPALSKAEITPIHVSSETLSGSSGSWEQTWAQYWHLDTSSSGDKSNTNAGLSTGAKAGVGVGVSVAGLIIIAAAVWLWMRRAKRHPKPAPGTGPAELPTLAREGLPQEIGARDVYKPQGLLGSDKAARELETKHHPAHEPAEQVEPPRYELG</sequence>
<organism evidence="5 6">
    <name type="scientific">Penicillium alfredii</name>
    <dbReference type="NCBI Taxonomy" id="1506179"/>
    <lineage>
        <taxon>Eukaryota</taxon>
        <taxon>Fungi</taxon>
        <taxon>Dikarya</taxon>
        <taxon>Ascomycota</taxon>
        <taxon>Pezizomycotina</taxon>
        <taxon>Eurotiomycetes</taxon>
        <taxon>Eurotiomycetidae</taxon>
        <taxon>Eurotiales</taxon>
        <taxon>Aspergillaceae</taxon>
        <taxon>Penicillium</taxon>
    </lineage>
</organism>
<reference evidence="5" key="2">
    <citation type="journal article" date="2023" name="IMA Fungus">
        <title>Comparative genomic study of the Penicillium genus elucidates a diverse pangenome and 15 lateral gene transfer events.</title>
        <authorList>
            <person name="Petersen C."/>
            <person name="Sorensen T."/>
            <person name="Nielsen M.R."/>
            <person name="Sondergaard T.E."/>
            <person name="Sorensen J.L."/>
            <person name="Fitzpatrick D.A."/>
            <person name="Frisvad J.C."/>
            <person name="Nielsen K.L."/>
        </authorList>
    </citation>
    <scope>NUCLEOTIDE SEQUENCE</scope>
    <source>
        <strain evidence="5">IBT 34128</strain>
    </source>
</reference>
<keyword evidence="2" id="KW-0812">Transmembrane</keyword>
<evidence type="ECO:0000256" key="2">
    <source>
        <dbReference type="SAM" id="Phobius"/>
    </source>
</evidence>
<keyword evidence="6" id="KW-1185">Reference proteome</keyword>
<dbReference type="RefSeq" id="XP_056511464.1">
    <property type="nucleotide sequence ID" value="XM_056655851.1"/>
</dbReference>
<dbReference type="SUPFAM" id="SSF50630">
    <property type="entry name" value="Acid proteases"/>
    <property type="match status" value="1"/>
</dbReference>
<evidence type="ECO:0000256" key="1">
    <source>
        <dbReference type="SAM" id="MobiDB-lite"/>
    </source>
</evidence>
<keyword evidence="3" id="KW-0732">Signal</keyword>
<comment type="caution">
    <text evidence="5">The sequence shown here is derived from an EMBL/GenBank/DDBJ whole genome shotgun (WGS) entry which is preliminary data.</text>
</comment>
<dbReference type="EMBL" id="JAPMSZ010000007">
    <property type="protein sequence ID" value="KAJ5095913.1"/>
    <property type="molecule type" value="Genomic_DNA"/>
</dbReference>
<dbReference type="PROSITE" id="PS51767">
    <property type="entry name" value="PEPTIDASE_A1"/>
    <property type="match status" value="1"/>
</dbReference>
<feature type="region of interest" description="Disordered" evidence="1">
    <location>
        <begin position="495"/>
        <end position="562"/>
    </location>
</feature>
<dbReference type="OrthoDB" id="4074350at2759"/>
<feature type="signal peptide" evidence="3">
    <location>
        <begin position="1"/>
        <end position="18"/>
    </location>
</feature>
<evidence type="ECO:0000313" key="6">
    <source>
        <dbReference type="Proteomes" id="UP001141434"/>
    </source>
</evidence>
<name>A0A9W9F938_9EURO</name>
<feature type="compositionally biased region" description="Basic and acidic residues" evidence="1">
    <location>
        <begin position="535"/>
        <end position="562"/>
    </location>
</feature>
<dbReference type="GeneID" id="81395019"/>
<accession>A0A9W9F938</accession>
<dbReference type="InterPro" id="IPR033121">
    <property type="entry name" value="PEPTIDASE_A1"/>
</dbReference>
<evidence type="ECO:0000313" key="5">
    <source>
        <dbReference type="EMBL" id="KAJ5095913.1"/>
    </source>
</evidence>
<dbReference type="InterPro" id="IPR021109">
    <property type="entry name" value="Peptidase_aspartic_dom_sf"/>
</dbReference>
<dbReference type="Gene3D" id="2.40.70.10">
    <property type="entry name" value="Acid Proteases"/>
    <property type="match status" value="2"/>
</dbReference>
<dbReference type="Proteomes" id="UP001141434">
    <property type="component" value="Unassembled WGS sequence"/>
</dbReference>
<dbReference type="Pfam" id="PF00026">
    <property type="entry name" value="Asp"/>
    <property type="match status" value="1"/>
</dbReference>
<feature type="chain" id="PRO_5040986882" evidence="3">
    <location>
        <begin position="19"/>
        <end position="562"/>
    </location>
</feature>
<keyword evidence="2" id="KW-0472">Membrane</keyword>